<comment type="caution">
    <text evidence="1">The sequence shown here is derived from an EMBL/GenBank/DDBJ whole genome shotgun (WGS) entry which is preliminary data.</text>
</comment>
<dbReference type="EMBL" id="JACHGJ010000001">
    <property type="protein sequence ID" value="MBB6478536.1"/>
    <property type="molecule type" value="Genomic_DNA"/>
</dbReference>
<evidence type="ECO:0000313" key="1">
    <source>
        <dbReference type="EMBL" id="MBB6478536.1"/>
    </source>
</evidence>
<dbReference type="Proteomes" id="UP000587760">
    <property type="component" value="Unassembled WGS sequence"/>
</dbReference>
<reference evidence="1 2" key="1">
    <citation type="submission" date="2020-08" db="EMBL/GenBank/DDBJ databases">
        <title>Genomic Encyclopedia of Type Strains, Phase IV (KMG-IV): sequencing the most valuable type-strain genomes for metagenomic binning, comparative biology and taxonomic classification.</title>
        <authorList>
            <person name="Goeker M."/>
        </authorList>
    </citation>
    <scope>NUCLEOTIDE SEQUENCE [LARGE SCALE GENOMIC DNA]</scope>
    <source>
        <strain evidence="1 2">DSM 2461</strain>
    </source>
</reference>
<organism evidence="1 2">
    <name type="scientific">Spirochaeta isovalerica</name>
    <dbReference type="NCBI Taxonomy" id="150"/>
    <lineage>
        <taxon>Bacteria</taxon>
        <taxon>Pseudomonadati</taxon>
        <taxon>Spirochaetota</taxon>
        <taxon>Spirochaetia</taxon>
        <taxon>Spirochaetales</taxon>
        <taxon>Spirochaetaceae</taxon>
        <taxon>Spirochaeta</taxon>
    </lineage>
</organism>
<sequence length="30" mass="3544">MIILSLTILTNNKYNLIYRGTMNRKSWDNG</sequence>
<evidence type="ECO:0000313" key="2">
    <source>
        <dbReference type="Proteomes" id="UP000587760"/>
    </source>
</evidence>
<keyword evidence="2" id="KW-1185">Reference proteome</keyword>
<protein>
    <submittedName>
        <fullName evidence="1">Uncharacterized protein</fullName>
    </submittedName>
</protein>
<dbReference type="AlphaFoldDB" id="A0A841R3Y9"/>
<gene>
    <name evidence="1" type="ORF">HNR50_000169</name>
</gene>
<accession>A0A841R3Y9</accession>
<proteinExistence type="predicted"/>
<name>A0A841R3Y9_9SPIO</name>